<accession>A0A482SXY0</accession>
<gene>
    <name evidence="2" type="ORF">ELS19_20115</name>
</gene>
<proteinExistence type="predicted"/>
<protein>
    <submittedName>
        <fullName evidence="2">Uncharacterized protein</fullName>
    </submittedName>
</protein>
<name>A0A482SXY0_9EURY</name>
<dbReference type="Proteomes" id="UP000294028">
    <property type="component" value="Unassembled WGS sequence"/>
</dbReference>
<organism evidence="2 3">
    <name type="scientific">Halogeometricum borinquense</name>
    <dbReference type="NCBI Taxonomy" id="60847"/>
    <lineage>
        <taxon>Archaea</taxon>
        <taxon>Methanobacteriati</taxon>
        <taxon>Methanobacteriota</taxon>
        <taxon>Stenosarchaea group</taxon>
        <taxon>Halobacteria</taxon>
        <taxon>Halobacteriales</taxon>
        <taxon>Haloferacaceae</taxon>
        <taxon>Halogeometricum</taxon>
    </lineage>
</organism>
<comment type="caution">
    <text evidence="2">The sequence shown here is derived from an EMBL/GenBank/DDBJ whole genome shotgun (WGS) entry which is preliminary data.</text>
</comment>
<evidence type="ECO:0000313" key="3">
    <source>
        <dbReference type="Proteomes" id="UP000294028"/>
    </source>
</evidence>
<evidence type="ECO:0000313" key="2">
    <source>
        <dbReference type="EMBL" id="RYJ07751.1"/>
    </source>
</evidence>
<dbReference type="EMBL" id="RZHH01000012">
    <property type="protein sequence ID" value="RYJ07751.1"/>
    <property type="molecule type" value="Genomic_DNA"/>
</dbReference>
<evidence type="ECO:0000256" key="1">
    <source>
        <dbReference type="SAM" id="MobiDB-lite"/>
    </source>
</evidence>
<dbReference type="AlphaFoldDB" id="A0A482SXY0"/>
<reference evidence="2 3" key="1">
    <citation type="submission" date="2018-12" db="EMBL/GenBank/DDBJ databases">
        <title>Genome analysis provides insights into bioremediation potentialities of Halogeometricum borinquense strain N11.</title>
        <authorList>
            <person name="Najjari A."/>
            <person name="Youssef N."/>
            <person name="Fhoula I."/>
            <person name="Ben Dhia O."/>
            <person name="Mahjoubi M."/>
            <person name="Ouzari H.I."/>
            <person name="Cherif A."/>
        </authorList>
    </citation>
    <scope>NUCLEOTIDE SEQUENCE [LARGE SCALE GENOMIC DNA]</scope>
    <source>
        <strain evidence="2 3">N11</strain>
    </source>
</reference>
<feature type="compositionally biased region" description="Polar residues" evidence="1">
    <location>
        <begin position="97"/>
        <end position="121"/>
    </location>
</feature>
<feature type="region of interest" description="Disordered" evidence="1">
    <location>
        <begin position="1"/>
        <end position="140"/>
    </location>
</feature>
<feature type="compositionally biased region" description="Basic and acidic residues" evidence="1">
    <location>
        <begin position="126"/>
        <end position="140"/>
    </location>
</feature>
<feature type="compositionally biased region" description="Polar residues" evidence="1">
    <location>
        <begin position="47"/>
        <end position="77"/>
    </location>
</feature>
<sequence>MPKPQTEPSLVYRQERSPATGQQNDDRVAGDTQRAGLTGESLHGQPRANQQQPSHMARSPTRQGNFTSGVGTNQGPTEQDRHGIQRQGTASHRGDTVSGSPFDSNGPQNTDLRSATSQTGVSGHPSENDHSQRAQGRIDDLDIQLSDQSLQLNADVDRLVDVLYRKLERKRRMERQRRGF</sequence>